<comment type="caution">
    <text evidence="2">The sequence shown here is derived from an EMBL/GenBank/DDBJ whole genome shotgun (WGS) entry which is preliminary data.</text>
</comment>
<sequence>MHHAAPSRSALTTAALALALALAASACGIKEKVQQRVQEEVAEKVIEVAGGGDIDVETRDGKVSIKGKDGEEVHIDGEKGTLTVKDADGKVYDYAQDKDGSATLKGSDGLDAQVSQTEVPKDFPLKVPAKAVTVAHRVQSPDGTLAFQLAFESSAGDVEATAKVIQAAFEGKGMKVERTEVTGPEGKLINLAAVNEASKLQASGIVATERSDAGDKVNVLMTWTDTSNKKAG</sequence>
<keyword evidence="3" id="KW-1185">Reference proteome</keyword>
<proteinExistence type="predicted"/>
<protein>
    <recommendedName>
        <fullName evidence="4">Lipoprotein</fullName>
    </recommendedName>
</protein>
<dbReference type="STRING" id="391625.PPSIR1_32422"/>
<dbReference type="Proteomes" id="UP000005801">
    <property type="component" value="Unassembled WGS sequence"/>
</dbReference>
<evidence type="ECO:0008006" key="4">
    <source>
        <dbReference type="Google" id="ProtNLM"/>
    </source>
</evidence>
<accession>A6G5M0</accession>
<dbReference type="RefSeq" id="WP_006972019.1">
    <property type="nucleotide sequence ID" value="NZ_ABCS01000026.1"/>
</dbReference>
<feature type="chain" id="PRO_5002697423" description="Lipoprotein" evidence="1">
    <location>
        <begin position="27"/>
        <end position="232"/>
    </location>
</feature>
<dbReference type="AlphaFoldDB" id="A6G5M0"/>
<feature type="signal peptide" evidence="1">
    <location>
        <begin position="1"/>
        <end position="26"/>
    </location>
</feature>
<organism evidence="2 3">
    <name type="scientific">Plesiocystis pacifica SIR-1</name>
    <dbReference type="NCBI Taxonomy" id="391625"/>
    <lineage>
        <taxon>Bacteria</taxon>
        <taxon>Pseudomonadati</taxon>
        <taxon>Myxococcota</taxon>
        <taxon>Polyangia</taxon>
        <taxon>Nannocystales</taxon>
        <taxon>Nannocystaceae</taxon>
        <taxon>Plesiocystis</taxon>
    </lineage>
</organism>
<evidence type="ECO:0000256" key="1">
    <source>
        <dbReference type="SAM" id="SignalP"/>
    </source>
</evidence>
<keyword evidence="1" id="KW-0732">Signal</keyword>
<evidence type="ECO:0000313" key="2">
    <source>
        <dbReference type="EMBL" id="EDM78801.1"/>
    </source>
</evidence>
<evidence type="ECO:0000313" key="3">
    <source>
        <dbReference type="Proteomes" id="UP000005801"/>
    </source>
</evidence>
<name>A6G5M0_9BACT</name>
<dbReference type="EMBL" id="ABCS01000026">
    <property type="protein sequence ID" value="EDM78801.1"/>
    <property type="molecule type" value="Genomic_DNA"/>
</dbReference>
<gene>
    <name evidence="2" type="ORF">PPSIR1_32422</name>
</gene>
<reference evidence="2 3" key="1">
    <citation type="submission" date="2007-06" db="EMBL/GenBank/DDBJ databases">
        <authorList>
            <person name="Shimkets L."/>
            <person name="Ferriera S."/>
            <person name="Johnson J."/>
            <person name="Kravitz S."/>
            <person name="Beeson K."/>
            <person name="Sutton G."/>
            <person name="Rogers Y.-H."/>
            <person name="Friedman R."/>
            <person name="Frazier M."/>
            <person name="Venter J.C."/>
        </authorList>
    </citation>
    <scope>NUCLEOTIDE SEQUENCE [LARGE SCALE GENOMIC DNA]</scope>
    <source>
        <strain evidence="2 3">SIR-1</strain>
    </source>
</reference>